<feature type="compositionally biased region" description="Low complexity" evidence="1">
    <location>
        <begin position="143"/>
        <end position="152"/>
    </location>
</feature>
<accession>A0AA89QIM5</accession>
<keyword evidence="3" id="KW-1185">Reference proteome</keyword>
<dbReference type="Proteomes" id="UP000579531">
    <property type="component" value="Unassembled WGS sequence"/>
</dbReference>
<dbReference type="EMBL" id="JACHLX010000001">
    <property type="protein sequence ID" value="MBB5813194.1"/>
    <property type="molecule type" value="Genomic_DNA"/>
</dbReference>
<feature type="compositionally biased region" description="Low complexity" evidence="1">
    <location>
        <begin position="165"/>
        <end position="191"/>
    </location>
</feature>
<organism evidence="2 3">
    <name type="scientific">Streptomyces collinus</name>
    <dbReference type="NCBI Taxonomy" id="42684"/>
    <lineage>
        <taxon>Bacteria</taxon>
        <taxon>Bacillati</taxon>
        <taxon>Actinomycetota</taxon>
        <taxon>Actinomycetes</taxon>
        <taxon>Kitasatosporales</taxon>
        <taxon>Streptomycetaceae</taxon>
        <taxon>Streptomyces</taxon>
    </lineage>
</organism>
<name>A0AA89QIM5_STRCU</name>
<protein>
    <recommendedName>
        <fullName evidence="4">DNA-binding protein</fullName>
    </recommendedName>
</protein>
<comment type="caution">
    <text evidence="2">The sequence shown here is derived from an EMBL/GenBank/DDBJ whole genome shotgun (WGS) entry which is preliminary data.</text>
</comment>
<evidence type="ECO:0000313" key="3">
    <source>
        <dbReference type="Proteomes" id="UP000579531"/>
    </source>
</evidence>
<sequence>MDTQNPNVPPHAPTRVAAKKHPNRRHPHSGLVHDNTRHTTRFTVIGNHLAQHPELSLLAIGLSVHIQSLPAGSRIDIKSLTARFPEGTTRIAAALRELEAHGYLRRTRERVPDGRIITRTTSCNQPGHSRTDTPRPAPRKRTSSPAANPSPRYRARPAPPPPSSSRPRTSSAGSAATTPASSCPRATPPTSQRASPPGWSATSPRPPYCTP</sequence>
<feature type="compositionally biased region" description="Basic residues" evidence="1">
    <location>
        <begin position="17"/>
        <end position="28"/>
    </location>
</feature>
<gene>
    <name evidence="2" type="ORF">HNR72_004222</name>
</gene>
<evidence type="ECO:0000313" key="2">
    <source>
        <dbReference type="EMBL" id="MBB5813194.1"/>
    </source>
</evidence>
<feature type="compositionally biased region" description="Polar residues" evidence="1">
    <location>
        <begin position="118"/>
        <end position="128"/>
    </location>
</feature>
<evidence type="ECO:0000256" key="1">
    <source>
        <dbReference type="SAM" id="MobiDB-lite"/>
    </source>
</evidence>
<proteinExistence type="predicted"/>
<feature type="region of interest" description="Disordered" evidence="1">
    <location>
        <begin position="1"/>
        <end position="34"/>
    </location>
</feature>
<reference evidence="2 3" key="1">
    <citation type="submission" date="2020-08" db="EMBL/GenBank/DDBJ databases">
        <title>Sequencing the genomes of 1000 actinobacteria strains.</title>
        <authorList>
            <person name="Klenk H.-P."/>
        </authorList>
    </citation>
    <scope>NUCLEOTIDE SEQUENCE [LARGE SCALE GENOMIC DNA]</scope>
    <source>
        <strain evidence="2 3">DSM 40129</strain>
    </source>
</reference>
<feature type="region of interest" description="Disordered" evidence="1">
    <location>
        <begin position="109"/>
        <end position="211"/>
    </location>
</feature>
<dbReference type="AlphaFoldDB" id="A0AA89QIM5"/>
<evidence type="ECO:0008006" key="4">
    <source>
        <dbReference type="Google" id="ProtNLM"/>
    </source>
</evidence>